<organism evidence="1 2">
    <name type="scientific">Venturia inaequalis</name>
    <name type="common">Apple scab fungus</name>
    <dbReference type="NCBI Taxonomy" id="5025"/>
    <lineage>
        <taxon>Eukaryota</taxon>
        <taxon>Fungi</taxon>
        <taxon>Dikarya</taxon>
        <taxon>Ascomycota</taxon>
        <taxon>Pezizomycotina</taxon>
        <taxon>Dothideomycetes</taxon>
        <taxon>Pleosporomycetidae</taxon>
        <taxon>Venturiales</taxon>
        <taxon>Venturiaceae</taxon>
        <taxon>Venturia</taxon>
    </lineage>
</organism>
<keyword evidence="2" id="KW-1185">Reference proteome</keyword>
<comment type="caution">
    <text evidence="1">The sequence shown here is derived from an EMBL/GenBank/DDBJ whole genome shotgun (WGS) entry which is preliminary data.</text>
</comment>
<protein>
    <submittedName>
        <fullName evidence="1">Uncharacterized protein</fullName>
    </submittedName>
</protein>
<proteinExistence type="predicted"/>
<name>A0A8H3UAQ0_VENIN</name>
<evidence type="ECO:0000313" key="2">
    <source>
        <dbReference type="Proteomes" id="UP000490939"/>
    </source>
</evidence>
<gene>
    <name evidence="1" type="ORF">EG327_011646</name>
</gene>
<reference evidence="1 2" key="1">
    <citation type="submission" date="2019-07" db="EMBL/GenBank/DDBJ databases">
        <title>Venturia inaequalis Genome Resource.</title>
        <authorList>
            <person name="Lichtner F.J."/>
        </authorList>
    </citation>
    <scope>NUCLEOTIDE SEQUENCE [LARGE SCALE GENOMIC DNA]</scope>
    <source>
        <strain evidence="1 2">DMI_063113</strain>
    </source>
</reference>
<dbReference type="EMBL" id="WNWR01000943">
    <property type="protein sequence ID" value="KAE9967006.1"/>
    <property type="molecule type" value="Genomic_DNA"/>
</dbReference>
<dbReference type="AlphaFoldDB" id="A0A8H3UAQ0"/>
<sequence>MDDAPTVESEARNADRYSEIIQQLIITQQNQSALLEQQAAQLTDAANGLKKADTAYNAVKSDNDSLKAFMKDFFIRIQSSYRTRAALKPALSASFYWDAINNCLTLEKRARMRGFWAAGGTRQKRDPEEFLSEIERVFADSMEKTTALEKLVGMKHADGQPWQDHLVVFDELLLASDGGQ</sequence>
<dbReference type="Proteomes" id="UP000490939">
    <property type="component" value="Unassembled WGS sequence"/>
</dbReference>
<accession>A0A8H3UAQ0</accession>
<evidence type="ECO:0000313" key="1">
    <source>
        <dbReference type="EMBL" id="KAE9967006.1"/>
    </source>
</evidence>